<name>A0A9P9AWC5_9HYPO</name>
<dbReference type="Gene3D" id="2.115.10.20">
    <property type="entry name" value="Glycosyl hydrolase domain, family 43"/>
    <property type="match status" value="1"/>
</dbReference>
<evidence type="ECO:0000313" key="7">
    <source>
        <dbReference type="EMBL" id="KAH6895630.1"/>
    </source>
</evidence>
<organism evidence="7 8">
    <name type="scientific">Thelonectria olida</name>
    <dbReference type="NCBI Taxonomy" id="1576542"/>
    <lineage>
        <taxon>Eukaryota</taxon>
        <taxon>Fungi</taxon>
        <taxon>Dikarya</taxon>
        <taxon>Ascomycota</taxon>
        <taxon>Pezizomycotina</taxon>
        <taxon>Sordariomycetes</taxon>
        <taxon>Hypocreomycetidae</taxon>
        <taxon>Hypocreales</taxon>
        <taxon>Nectriaceae</taxon>
        <taxon>Thelonectria</taxon>
    </lineage>
</organism>
<dbReference type="SUPFAM" id="SSF75005">
    <property type="entry name" value="Arabinanase/levansucrase/invertase"/>
    <property type="match status" value="1"/>
</dbReference>
<dbReference type="AlphaFoldDB" id="A0A9P9AWC5"/>
<dbReference type="PANTHER" id="PTHR43817:SF1">
    <property type="entry name" value="HYDROLASE, FAMILY 43, PUTATIVE (AFU_ORTHOLOGUE AFUA_3G01660)-RELATED"/>
    <property type="match status" value="1"/>
</dbReference>
<sequence length="327" mass="35355">MKFSKIAAGFVSLCGLVSSALAYTNPIRNPGGSDPFVVLSGDGYYYLMSTSWTDVEIARSTTIAGLKTATKKVIYSSTTTSRCCNVWAPEMHWMGSAWYVYFTAGNGDDLDGQRLHVLKGGASAWDDDFSYAGQLTDIWAIDGSVLRFSAYGNYLMYSCMYGVTYQSICLQKLNDDNVSLSGDIHIISQPTRTWEKYQYPVNEGPAALYANGKTMIAYSASYCWSPNYCVGLLTWDGSTAPTSASAWTKSDGCLLSSANGNYGTGHNSFFTSPSGEETWIAYHATSSSSGACDDSRYAMIQQISFGSDGSVELGTPVSFSTSISEPE</sequence>
<dbReference type="InterPro" id="IPR023296">
    <property type="entry name" value="Glyco_hydro_beta-prop_sf"/>
</dbReference>
<dbReference type="InterPro" id="IPR006710">
    <property type="entry name" value="Glyco_hydro_43"/>
</dbReference>
<keyword evidence="3 5" id="KW-0378">Hydrolase</keyword>
<dbReference type="PANTHER" id="PTHR43817">
    <property type="entry name" value="GLYCOSYL HYDROLASE"/>
    <property type="match status" value="1"/>
</dbReference>
<evidence type="ECO:0000256" key="5">
    <source>
        <dbReference type="RuleBase" id="RU361187"/>
    </source>
</evidence>
<dbReference type="Proteomes" id="UP000777438">
    <property type="component" value="Unassembled WGS sequence"/>
</dbReference>
<protein>
    <submittedName>
        <fullName evidence="7">Glycosyl hydrolase, family 43</fullName>
    </submittedName>
</protein>
<dbReference type="EMBL" id="JAGPYM010000004">
    <property type="protein sequence ID" value="KAH6895630.1"/>
    <property type="molecule type" value="Genomic_DNA"/>
</dbReference>
<evidence type="ECO:0000256" key="3">
    <source>
        <dbReference type="ARBA" id="ARBA00022801"/>
    </source>
</evidence>
<feature type="signal peptide" evidence="6">
    <location>
        <begin position="1"/>
        <end position="22"/>
    </location>
</feature>
<dbReference type="Pfam" id="PF04616">
    <property type="entry name" value="Glyco_hydro_43"/>
    <property type="match status" value="1"/>
</dbReference>
<evidence type="ECO:0000256" key="4">
    <source>
        <dbReference type="ARBA" id="ARBA00023295"/>
    </source>
</evidence>
<keyword evidence="2 6" id="KW-0732">Signal</keyword>
<comment type="similarity">
    <text evidence="1 5">Belongs to the glycosyl hydrolase 43 family.</text>
</comment>
<feature type="chain" id="PRO_5040179257" evidence="6">
    <location>
        <begin position="23"/>
        <end position="327"/>
    </location>
</feature>
<dbReference type="InterPro" id="IPR016828">
    <property type="entry name" value="Alpha-L-arabinofuranosidase"/>
</dbReference>
<accession>A0A9P9AWC5</accession>
<evidence type="ECO:0000256" key="6">
    <source>
        <dbReference type="SAM" id="SignalP"/>
    </source>
</evidence>
<comment type="caution">
    <text evidence="7">The sequence shown here is derived from an EMBL/GenBank/DDBJ whole genome shotgun (WGS) entry which is preliminary data.</text>
</comment>
<dbReference type="GO" id="GO:0005975">
    <property type="term" value="P:carbohydrate metabolic process"/>
    <property type="evidence" value="ECO:0007669"/>
    <property type="project" value="InterPro"/>
</dbReference>
<dbReference type="GO" id="GO:0004553">
    <property type="term" value="F:hydrolase activity, hydrolyzing O-glycosyl compounds"/>
    <property type="evidence" value="ECO:0007669"/>
    <property type="project" value="InterPro"/>
</dbReference>
<evidence type="ECO:0000256" key="2">
    <source>
        <dbReference type="ARBA" id="ARBA00022729"/>
    </source>
</evidence>
<gene>
    <name evidence="7" type="ORF">B0T10DRAFT_222670</name>
</gene>
<dbReference type="CDD" id="cd18820">
    <property type="entry name" value="GH43_LbAraf43-like"/>
    <property type="match status" value="1"/>
</dbReference>
<evidence type="ECO:0000313" key="8">
    <source>
        <dbReference type="Proteomes" id="UP000777438"/>
    </source>
</evidence>
<proteinExistence type="inferred from homology"/>
<keyword evidence="4 5" id="KW-0326">Glycosidase</keyword>
<reference evidence="7 8" key="1">
    <citation type="journal article" date="2021" name="Nat. Commun.">
        <title>Genetic determinants of endophytism in the Arabidopsis root mycobiome.</title>
        <authorList>
            <person name="Mesny F."/>
            <person name="Miyauchi S."/>
            <person name="Thiergart T."/>
            <person name="Pickel B."/>
            <person name="Atanasova L."/>
            <person name="Karlsson M."/>
            <person name="Huettel B."/>
            <person name="Barry K.W."/>
            <person name="Haridas S."/>
            <person name="Chen C."/>
            <person name="Bauer D."/>
            <person name="Andreopoulos W."/>
            <person name="Pangilinan J."/>
            <person name="LaButti K."/>
            <person name="Riley R."/>
            <person name="Lipzen A."/>
            <person name="Clum A."/>
            <person name="Drula E."/>
            <person name="Henrissat B."/>
            <person name="Kohler A."/>
            <person name="Grigoriev I.V."/>
            <person name="Martin F.M."/>
            <person name="Hacquard S."/>
        </authorList>
    </citation>
    <scope>NUCLEOTIDE SEQUENCE [LARGE SCALE GENOMIC DNA]</scope>
    <source>
        <strain evidence="7 8">MPI-CAGE-CH-0241</strain>
    </source>
</reference>
<dbReference type="OrthoDB" id="272289at2759"/>
<dbReference type="PIRSF" id="PIRSF025414">
    <property type="entry name" value="Alpha-L-arabinofuranosidase"/>
    <property type="match status" value="1"/>
</dbReference>
<evidence type="ECO:0000256" key="1">
    <source>
        <dbReference type="ARBA" id="ARBA00009865"/>
    </source>
</evidence>
<keyword evidence="8" id="KW-1185">Reference proteome</keyword>